<dbReference type="InterPro" id="IPR006103">
    <property type="entry name" value="Glyco_hydro_2_cat"/>
</dbReference>
<keyword evidence="3" id="KW-0326">Glycosidase</keyword>
<dbReference type="Gene3D" id="2.60.120.260">
    <property type="entry name" value="Galactose-binding domain-like"/>
    <property type="match status" value="1"/>
</dbReference>
<dbReference type="InterPro" id="IPR036156">
    <property type="entry name" value="Beta-gal/glucu_dom_sf"/>
</dbReference>
<dbReference type="Pfam" id="PF02836">
    <property type="entry name" value="Glyco_hydro_2_C"/>
    <property type="match status" value="1"/>
</dbReference>
<keyword evidence="9" id="KW-1185">Reference proteome</keyword>
<sequence length="591" mass="66665">MKTLILLVALSFLSMSYTVTASSNAQVRHVYDFNFDWKFHLGDVESAFLPNGITPNNPAWKTVRVPHDWSAYLPYTQTKSASSTGFKAGGIGWYRKQFKLSQDELNKVIWLEFDGIYNNSQIWINGHFAGQRPSGYSSFAINVSEHAVAGENLVAVRVDRTAYNDARWYTGSGIYRDVRLVKTNANHIAHWGVQILTPDVSDKKAKLAINTQLNISPASSSNLYLDINILDNAGKVVAKSSQRIKGKGRLAIDSEISIKRPLLWTLQSANLYSAEVVLRENRYPLDNTQHTFGIRSINFDPNKGFFLNGVQTKIKGVNLHHDAGVVGAAVPKEIWRYRLQKLQSIGVNAIRLSHNPHSPDLLDLADEMGLLVMAEMFDDWLKPKDKSVVFLSDNAGKGDAVKSYTEHFSEWAETDLSDLVRRDFNHPSVIMWSIGNEIEWTYPYYQKSLVYAPGDSDYHKAPPLYLPQEIKEKFNKNKGSEPDQLALTAQFLAKVIKKIDTSRPVTSGLVIPSVSYVSGYTDALDVVGFNYRRKEYDIAHQTYPNKPIIGSENWGTWPEWQAALERSLFRAFLFGQVLHTKVKRARGLVKA</sequence>
<evidence type="ECO:0000256" key="4">
    <source>
        <dbReference type="SAM" id="SignalP"/>
    </source>
</evidence>
<dbReference type="SUPFAM" id="SSF49303">
    <property type="entry name" value="beta-Galactosidase/glucuronidase domain"/>
    <property type="match status" value="1"/>
</dbReference>
<feature type="domain" description="Glycoside hydrolase family 2 immunoglobulin-like beta-sandwich" evidence="5">
    <location>
        <begin position="196"/>
        <end position="295"/>
    </location>
</feature>
<comment type="similarity">
    <text evidence="1">Belongs to the glycosyl hydrolase 2 family.</text>
</comment>
<protein>
    <submittedName>
        <fullName evidence="8">Glycoside hydrolase family 2 TIM barrel-domain containing protein</fullName>
    </submittedName>
</protein>
<evidence type="ECO:0000256" key="1">
    <source>
        <dbReference type="ARBA" id="ARBA00007401"/>
    </source>
</evidence>
<feature type="domain" description="Glycosyl hydrolases family 2 sugar binding" evidence="7">
    <location>
        <begin position="59"/>
        <end position="183"/>
    </location>
</feature>
<dbReference type="InterPro" id="IPR006102">
    <property type="entry name" value="Ig-like_GH2"/>
</dbReference>
<keyword evidence="4" id="KW-0732">Signal</keyword>
<accession>A0ABU3T1L9</accession>
<dbReference type="PANTHER" id="PTHR42732">
    <property type="entry name" value="BETA-GALACTOSIDASE"/>
    <property type="match status" value="1"/>
</dbReference>
<comment type="caution">
    <text evidence="8">The sequence shown here is derived from an EMBL/GenBank/DDBJ whole genome shotgun (WGS) entry which is preliminary data.</text>
</comment>
<feature type="domain" description="Glycoside hydrolase family 2 catalytic" evidence="6">
    <location>
        <begin position="303"/>
        <end position="448"/>
    </location>
</feature>
<evidence type="ECO:0000256" key="2">
    <source>
        <dbReference type="ARBA" id="ARBA00022801"/>
    </source>
</evidence>
<evidence type="ECO:0000259" key="5">
    <source>
        <dbReference type="Pfam" id="PF00703"/>
    </source>
</evidence>
<dbReference type="InterPro" id="IPR008979">
    <property type="entry name" value="Galactose-bd-like_sf"/>
</dbReference>
<dbReference type="InterPro" id="IPR017853">
    <property type="entry name" value="GH"/>
</dbReference>
<dbReference type="InterPro" id="IPR051913">
    <property type="entry name" value="GH2_Domain-Containing"/>
</dbReference>
<evidence type="ECO:0000313" key="9">
    <source>
        <dbReference type="Proteomes" id="UP001247805"/>
    </source>
</evidence>
<evidence type="ECO:0000256" key="3">
    <source>
        <dbReference type="ARBA" id="ARBA00023295"/>
    </source>
</evidence>
<evidence type="ECO:0000259" key="7">
    <source>
        <dbReference type="Pfam" id="PF02837"/>
    </source>
</evidence>
<dbReference type="Pfam" id="PF00703">
    <property type="entry name" value="Glyco_hydro_2"/>
    <property type="match status" value="1"/>
</dbReference>
<name>A0ABU3T1L9_9ALTE</name>
<dbReference type="GO" id="GO:0016787">
    <property type="term" value="F:hydrolase activity"/>
    <property type="evidence" value="ECO:0007669"/>
    <property type="project" value="UniProtKB-KW"/>
</dbReference>
<dbReference type="InterPro" id="IPR006104">
    <property type="entry name" value="Glyco_hydro_2_N"/>
</dbReference>
<dbReference type="Proteomes" id="UP001247805">
    <property type="component" value="Unassembled WGS sequence"/>
</dbReference>
<gene>
    <name evidence="8" type="ORF">RS130_21645</name>
</gene>
<dbReference type="SUPFAM" id="SSF49785">
    <property type="entry name" value="Galactose-binding domain-like"/>
    <property type="match status" value="1"/>
</dbReference>
<reference evidence="8 9" key="1">
    <citation type="submission" date="2023-10" db="EMBL/GenBank/DDBJ databases">
        <title>Glaciecola aquimarina strain GGW-M5 nov., isolated from a coastal seawater.</title>
        <authorList>
            <person name="Bayburt H."/>
            <person name="Kim J.M."/>
            <person name="Choi B.J."/>
            <person name="Jeon C.O."/>
        </authorList>
    </citation>
    <scope>NUCLEOTIDE SEQUENCE [LARGE SCALE GENOMIC DNA]</scope>
    <source>
        <strain evidence="8 9">KCTC 32108</strain>
    </source>
</reference>
<dbReference type="PRINTS" id="PR00132">
    <property type="entry name" value="GLHYDRLASE2"/>
</dbReference>
<feature type="signal peptide" evidence="4">
    <location>
        <begin position="1"/>
        <end position="21"/>
    </location>
</feature>
<dbReference type="InterPro" id="IPR013783">
    <property type="entry name" value="Ig-like_fold"/>
</dbReference>
<organism evidence="8 9">
    <name type="scientific">Paraglaciecola aquimarina</name>
    <dbReference type="NCBI Taxonomy" id="1235557"/>
    <lineage>
        <taxon>Bacteria</taxon>
        <taxon>Pseudomonadati</taxon>
        <taxon>Pseudomonadota</taxon>
        <taxon>Gammaproteobacteria</taxon>
        <taxon>Alteromonadales</taxon>
        <taxon>Alteromonadaceae</taxon>
        <taxon>Paraglaciecola</taxon>
    </lineage>
</organism>
<dbReference type="InterPro" id="IPR006101">
    <property type="entry name" value="Glyco_hydro_2"/>
</dbReference>
<proteinExistence type="inferred from homology"/>
<evidence type="ECO:0000313" key="8">
    <source>
        <dbReference type="EMBL" id="MDU0356145.1"/>
    </source>
</evidence>
<dbReference type="RefSeq" id="WP_316027649.1">
    <property type="nucleotide sequence ID" value="NZ_JAWDIO010000002.1"/>
</dbReference>
<feature type="chain" id="PRO_5047494672" evidence="4">
    <location>
        <begin position="22"/>
        <end position="591"/>
    </location>
</feature>
<dbReference type="Gene3D" id="3.20.20.80">
    <property type="entry name" value="Glycosidases"/>
    <property type="match status" value="1"/>
</dbReference>
<dbReference type="PANTHER" id="PTHR42732:SF1">
    <property type="entry name" value="BETA-MANNOSIDASE"/>
    <property type="match status" value="1"/>
</dbReference>
<keyword evidence="2 8" id="KW-0378">Hydrolase</keyword>
<dbReference type="Pfam" id="PF02837">
    <property type="entry name" value="Glyco_hydro_2_N"/>
    <property type="match status" value="1"/>
</dbReference>
<dbReference type="SUPFAM" id="SSF51445">
    <property type="entry name" value="(Trans)glycosidases"/>
    <property type="match status" value="1"/>
</dbReference>
<dbReference type="EMBL" id="JAWDIO010000002">
    <property type="protein sequence ID" value="MDU0356145.1"/>
    <property type="molecule type" value="Genomic_DNA"/>
</dbReference>
<evidence type="ECO:0000259" key="6">
    <source>
        <dbReference type="Pfam" id="PF02836"/>
    </source>
</evidence>
<dbReference type="Gene3D" id="2.60.40.10">
    <property type="entry name" value="Immunoglobulins"/>
    <property type="match status" value="1"/>
</dbReference>